<dbReference type="EMBL" id="VBAK01000106">
    <property type="protein sequence ID" value="TMI90901.1"/>
    <property type="molecule type" value="Genomic_DNA"/>
</dbReference>
<evidence type="ECO:0000256" key="1">
    <source>
        <dbReference type="SAM" id="MobiDB-lite"/>
    </source>
</evidence>
<dbReference type="Pfam" id="PF08712">
    <property type="entry name" value="Nfu_N"/>
    <property type="match status" value="1"/>
</dbReference>
<feature type="compositionally biased region" description="Basic residues" evidence="1">
    <location>
        <begin position="1"/>
        <end position="10"/>
    </location>
</feature>
<evidence type="ECO:0000259" key="2">
    <source>
        <dbReference type="SMART" id="SM00932"/>
    </source>
</evidence>
<dbReference type="Proteomes" id="UP000318509">
    <property type="component" value="Unassembled WGS sequence"/>
</dbReference>
<evidence type="ECO:0000313" key="4">
    <source>
        <dbReference type="Proteomes" id="UP000318509"/>
    </source>
</evidence>
<dbReference type="InterPro" id="IPR014824">
    <property type="entry name" value="Nfu/NifU_N"/>
</dbReference>
<reference evidence="3 4" key="1">
    <citation type="journal article" date="2019" name="Nat. Microbiol.">
        <title>Mediterranean grassland soil C-N compound turnover is dependent on rainfall and depth, and is mediated by genomically divergent microorganisms.</title>
        <authorList>
            <person name="Diamond S."/>
            <person name="Andeer P.F."/>
            <person name="Li Z."/>
            <person name="Crits-Christoph A."/>
            <person name="Burstein D."/>
            <person name="Anantharaman K."/>
            <person name="Lane K.R."/>
            <person name="Thomas B.C."/>
            <person name="Pan C."/>
            <person name="Northen T.R."/>
            <person name="Banfield J.F."/>
        </authorList>
    </citation>
    <scope>NUCLEOTIDE SEQUENCE [LARGE SCALE GENOMIC DNA]</scope>
    <source>
        <strain evidence="3">NP_3</strain>
    </source>
</reference>
<feature type="region of interest" description="Disordered" evidence="1">
    <location>
        <begin position="1"/>
        <end position="29"/>
    </location>
</feature>
<organism evidence="3 4">
    <name type="scientific">Candidatus Segetimicrobium genomatis</name>
    <dbReference type="NCBI Taxonomy" id="2569760"/>
    <lineage>
        <taxon>Bacteria</taxon>
        <taxon>Bacillati</taxon>
        <taxon>Candidatus Sysuimicrobiota</taxon>
        <taxon>Candidatus Sysuimicrobiia</taxon>
        <taxon>Candidatus Sysuimicrobiales</taxon>
        <taxon>Candidatus Segetimicrobiaceae</taxon>
        <taxon>Candidatus Segetimicrobium</taxon>
    </lineage>
</organism>
<dbReference type="Gene3D" id="3.30.1370.70">
    <property type="entry name" value="Scaffold protein Nfu/NifU, N-terminal domain"/>
    <property type="match status" value="1"/>
</dbReference>
<feature type="domain" description="Scaffold protein Nfu/NifU N-terminal" evidence="2">
    <location>
        <begin position="38"/>
        <end position="123"/>
    </location>
</feature>
<dbReference type="SUPFAM" id="SSF110836">
    <property type="entry name" value="Hypothetical protein SAV1430"/>
    <property type="match status" value="1"/>
</dbReference>
<dbReference type="AlphaFoldDB" id="A0A537K558"/>
<sequence>MRPRRARRSPPRSSRDERGRPQLRQTGRGVVVPDPLRVTVQPTPNENALKFVVNRRMTEGRSQTFTDPSTATSPLARDLLGIPGVRQVFFLNDFITVTREAGVAWEGVVASAETLIRQHLGPAA</sequence>
<dbReference type="SMART" id="SM00932">
    <property type="entry name" value="Nfu_N"/>
    <property type="match status" value="1"/>
</dbReference>
<name>A0A537K558_9BACT</name>
<evidence type="ECO:0000313" key="3">
    <source>
        <dbReference type="EMBL" id="TMI90901.1"/>
    </source>
</evidence>
<gene>
    <name evidence="3" type="ORF">E6H00_05600</name>
</gene>
<dbReference type="InterPro" id="IPR036498">
    <property type="entry name" value="Nfu/NifU_N_sf"/>
</dbReference>
<protein>
    <recommendedName>
        <fullName evidence="2">Scaffold protein Nfu/NifU N-terminal domain-containing protein</fullName>
    </recommendedName>
</protein>
<comment type="caution">
    <text evidence="3">The sequence shown here is derived from an EMBL/GenBank/DDBJ whole genome shotgun (WGS) entry which is preliminary data.</text>
</comment>
<proteinExistence type="predicted"/>
<accession>A0A537K558</accession>